<feature type="compositionally biased region" description="Basic and acidic residues" evidence="6">
    <location>
        <begin position="191"/>
        <end position="213"/>
    </location>
</feature>
<dbReference type="GO" id="GO:0003700">
    <property type="term" value="F:DNA-binding transcription factor activity"/>
    <property type="evidence" value="ECO:0007669"/>
    <property type="project" value="InterPro"/>
</dbReference>
<dbReference type="InterPro" id="IPR036638">
    <property type="entry name" value="HLH_DNA-bd_sf"/>
</dbReference>
<dbReference type="CDD" id="cd19726">
    <property type="entry name" value="bHLH-PAS_cycle_like"/>
    <property type="match status" value="1"/>
</dbReference>
<dbReference type="GO" id="GO:0005634">
    <property type="term" value="C:nucleus"/>
    <property type="evidence" value="ECO:0007669"/>
    <property type="project" value="InterPro"/>
</dbReference>
<dbReference type="Gene3D" id="4.10.280.10">
    <property type="entry name" value="Helix-loop-helix DNA-binding domain"/>
    <property type="match status" value="1"/>
</dbReference>
<dbReference type="InterPro" id="IPR013655">
    <property type="entry name" value="PAS_fold_3"/>
</dbReference>
<dbReference type="PROSITE" id="PS50112">
    <property type="entry name" value="PAS"/>
    <property type="match status" value="2"/>
</dbReference>
<dbReference type="OrthoDB" id="71302at2759"/>
<keyword evidence="8" id="KW-1185">Reference proteome</keyword>
<evidence type="ECO:0000313" key="8">
    <source>
        <dbReference type="Proteomes" id="UP000008820"/>
    </source>
</evidence>
<evidence type="ECO:0000256" key="4">
    <source>
        <dbReference type="ARBA" id="ARBA00023163"/>
    </source>
</evidence>
<sequence length="853" mass="92351">MVARNFSLQDLPYNHLLQVPEEEREFLTLDELKPHQLTELGVSVSCSPVQQSLVPVVSGEITNPVISTGGLLQNYHHHNVFYDIGASRSPTNANTAGNDHLTATTVSTVTVSNAALLDSMQASMAAVSNLNSHQQSLPLGGAETLHMGVDHHGGHHHHDDDGDGMGNGAADRRKRKFSYNDNSDIEDDTGDDAKSVRTTDENKKQNHSEIEKRRRDKMNTYITELSAMIPMCHAMSRKLDKLTVLRMAVQHLKTIRGAVHSYTEGHYKPAFLSDQELKMLILQAAEGFLFVVGCDRGRILYVSESVSQILNYSQGDLLGQSWFDILHPKDVAKVKEQLSSSDLSPRERLIDAKTMLPVKTDVPQGVTRLCPGARRSFFCRMKCKTNIQVKEEAESNGSTSSCHRRKNKVNSDKKYSVIQCTGYLKSWAPAKIGLEEHETDGEGESCNLSCLVAVGRVQPSLFQNQISGNGNLTNRRVTVDGGGNNASTGTNGCKGFNRNNIPNLRNVQFISRHAMDGKFLFVDQRATLVLGFLPQELLGTSMYEYYHHEDIPALAESHKAALQGNQCVTTPVYRLRTKENGFVRLQSEWKSFRNPWTKEIEYLIAKNNVILVDLAEGTGGSYGGTSANVQSRCNGNGTTTGNEISDGNNNESNGQSTVGYEIFNHSNGREIQRMINSHVEASKIGRQIAEQVLDHQRRIGDSSSESSPDPTDSAIAQSFNPAIQEANNLSSEAIAAVERSLASSSGVSPASSSGAGATGGANGSGGAGTASTVGPNGGQATGPPPQRINGTLPGYNHVRNNEIVSPEHEVPHSQANSTDGNDEAAMAVIMSLLEADAGLGGPVDFSGLPWPLP</sequence>
<dbReference type="InParanoid" id="A0A6I8T5T7"/>
<evidence type="ECO:0000313" key="7">
    <source>
        <dbReference type="EnsemblMetazoa" id="AAEL002049-PF"/>
    </source>
</evidence>
<feature type="compositionally biased region" description="Basic and acidic residues" evidence="6">
    <location>
        <begin position="148"/>
        <end position="160"/>
    </location>
</feature>
<dbReference type="CDD" id="cd00130">
    <property type="entry name" value="PAS"/>
    <property type="match status" value="2"/>
</dbReference>
<reference evidence="7" key="2">
    <citation type="submission" date="2020-05" db="UniProtKB">
        <authorList>
            <consortium name="EnsemblMetazoa"/>
        </authorList>
    </citation>
    <scope>IDENTIFICATION</scope>
    <source>
        <strain evidence="7">LVP_AGWG</strain>
    </source>
</reference>
<dbReference type="SMART" id="SM00091">
    <property type="entry name" value="PAS"/>
    <property type="match status" value="2"/>
</dbReference>
<dbReference type="GO" id="GO:0005737">
    <property type="term" value="C:cytoplasm"/>
    <property type="evidence" value="ECO:0007669"/>
    <property type="project" value="InterPro"/>
</dbReference>
<keyword evidence="1" id="KW-0677">Repeat</keyword>
<dbReference type="SUPFAM" id="SSF55785">
    <property type="entry name" value="PYP-like sensor domain (PAS domain)"/>
    <property type="match status" value="2"/>
</dbReference>
<dbReference type="GO" id="GO:0005667">
    <property type="term" value="C:transcription regulator complex"/>
    <property type="evidence" value="ECO:0007669"/>
    <property type="project" value="InterPro"/>
</dbReference>
<keyword evidence="5" id="KW-0539">Nucleus</keyword>
<dbReference type="GO" id="GO:0003677">
    <property type="term" value="F:DNA binding"/>
    <property type="evidence" value="ECO:0007669"/>
    <property type="project" value="UniProtKB-KW"/>
</dbReference>
<name>A0A6I8T5T7_AEDAE</name>
<feature type="compositionally biased region" description="Low complexity" evidence="6">
    <location>
        <begin position="744"/>
        <end position="755"/>
    </location>
</feature>
<evidence type="ECO:0000256" key="3">
    <source>
        <dbReference type="ARBA" id="ARBA00023125"/>
    </source>
</evidence>
<accession>A0A6I8T5T7</accession>
<feature type="region of interest" description="Disordered" evidence="6">
    <location>
        <begin position="631"/>
        <end position="659"/>
    </location>
</feature>
<dbReference type="SMART" id="SM00353">
    <property type="entry name" value="HLH"/>
    <property type="match status" value="1"/>
</dbReference>
<proteinExistence type="predicted"/>
<dbReference type="FunCoup" id="A0A6I8T5T7">
    <property type="interactions" value="691"/>
</dbReference>
<dbReference type="PROSITE" id="PS50888">
    <property type="entry name" value="BHLH"/>
    <property type="match status" value="1"/>
</dbReference>
<dbReference type="PANTHER" id="PTHR23042">
    <property type="entry name" value="CIRCADIAN PROTEIN CLOCK/ARNT/BMAL/PAS"/>
    <property type="match status" value="1"/>
</dbReference>
<dbReference type="PRINTS" id="PR00785">
    <property type="entry name" value="NCTRNSLOCATR"/>
</dbReference>
<organism evidence="7 8">
    <name type="scientific">Aedes aegypti</name>
    <name type="common">Yellowfever mosquito</name>
    <name type="synonym">Culex aegypti</name>
    <dbReference type="NCBI Taxonomy" id="7159"/>
    <lineage>
        <taxon>Eukaryota</taxon>
        <taxon>Metazoa</taxon>
        <taxon>Ecdysozoa</taxon>
        <taxon>Arthropoda</taxon>
        <taxon>Hexapoda</taxon>
        <taxon>Insecta</taxon>
        <taxon>Pterygota</taxon>
        <taxon>Neoptera</taxon>
        <taxon>Endopterygota</taxon>
        <taxon>Diptera</taxon>
        <taxon>Nematocera</taxon>
        <taxon>Culicoidea</taxon>
        <taxon>Culicidae</taxon>
        <taxon>Culicinae</taxon>
        <taxon>Aedini</taxon>
        <taxon>Aedes</taxon>
        <taxon>Stegomyia</taxon>
    </lineage>
</organism>
<feature type="region of interest" description="Disordered" evidence="6">
    <location>
        <begin position="144"/>
        <end position="216"/>
    </location>
</feature>
<dbReference type="Pfam" id="PF00010">
    <property type="entry name" value="HLH"/>
    <property type="match status" value="1"/>
</dbReference>
<dbReference type="Pfam" id="PF14598">
    <property type="entry name" value="PAS_11"/>
    <property type="match status" value="1"/>
</dbReference>
<feature type="compositionally biased region" description="Low complexity" evidence="6">
    <location>
        <begin position="701"/>
        <end position="713"/>
    </location>
</feature>
<keyword evidence="2" id="KW-0805">Transcription regulation</keyword>
<feature type="region of interest" description="Disordered" evidence="6">
    <location>
        <begin position="696"/>
        <end position="715"/>
    </location>
</feature>
<evidence type="ECO:0000256" key="6">
    <source>
        <dbReference type="SAM" id="MobiDB-lite"/>
    </source>
</evidence>
<dbReference type="GO" id="GO:0046983">
    <property type="term" value="F:protein dimerization activity"/>
    <property type="evidence" value="ECO:0007669"/>
    <property type="project" value="InterPro"/>
</dbReference>
<dbReference type="InterPro" id="IPR000014">
    <property type="entry name" value="PAS"/>
</dbReference>
<gene>
    <name evidence="7" type="primary">5573421</name>
</gene>
<keyword evidence="4" id="KW-0804">Transcription</keyword>
<evidence type="ECO:0000256" key="2">
    <source>
        <dbReference type="ARBA" id="ARBA00023015"/>
    </source>
</evidence>
<dbReference type="Pfam" id="PF08447">
    <property type="entry name" value="PAS_3"/>
    <property type="match status" value="1"/>
</dbReference>
<dbReference type="EnsemblMetazoa" id="AAEL002049-RF">
    <property type="protein sequence ID" value="AAEL002049-PF"/>
    <property type="gene ID" value="AAEL002049"/>
</dbReference>
<keyword evidence="3" id="KW-0238">DNA-binding</keyword>
<dbReference type="AlphaFoldDB" id="A0A6I8T5T7"/>
<evidence type="ECO:0000256" key="1">
    <source>
        <dbReference type="ARBA" id="ARBA00022737"/>
    </source>
</evidence>
<dbReference type="GO" id="GO:0045944">
    <property type="term" value="P:positive regulation of transcription by RNA polymerase II"/>
    <property type="evidence" value="ECO:0007669"/>
    <property type="project" value="UniProtKB-ARBA"/>
</dbReference>
<dbReference type="Proteomes" id="UP000008820">
    <property type="component" value="Chromosome 2"/>
</dbReference>
<feature type="compositionally biased region" description="Gly residues" evidence="6">
    <location>
        <begin position="756"/>
        <end position="768"/>
    </location>
</feature>
<dbReference type="InterPro" id="IPR050933">
    <property type="entry name" value="Circadian_TF"/>
</dbReference>
<dbReference type="Gene3D" id="3.30.450.20">
    <property type="entry name" value="PAS domain"/>
    <property type="match status" value="2"/>
</dbReference>
<dbReference type="InterPro" id="IPR001067">
    <property type="entry name" value="Nuc_translocat"/>
</dbReference>
<feature type="region of interest" description="Disordered" evidence="6">
    <location>
        <begin position="744"/>
        <end position="798"/>
    </location>
</feature>
<feature type="compositionally biased region" description="Polar residues" evidence="6">
    <location>
        <begin position="631"/>
        <end position="658"/>
    </location>
</feature>
<dbReference type="InterPro" id="IPR035965">
    <property type="entry name" value="PAS-like_dom_sf"/>
</dbReference>
<dbReference type="SUPFAM" id="SSF47459">
    <property type="entry name" value="HLH, helix-loop-helix DNA-binding domain"/>
    <property type="match status" value="1"/>
</dbReference>
<protein>
    <submittedName>
        <fullName evidence="7">Uncharacterized protein</fullName>
    </submittedName>
</protein>
<dbReference type="InterPro" id="IPR011598">
    <property type="entry name" value="bHLH_dom"/>
</dbReference>
<evidence type="ECO:0000256" key="5">
    <source>
        <dbReference type="ARBA" id="ARBA00023242"/>
    </source>
</evidence>
<reference evidence="7 8" key="1">
    <citation type="submission" date="2017-06" db="EMBL/GenBank/DDBJ databases">
        <title>Aedes aegypti genome working group (AGWG) sequencing and assembly.</title>
        <authorList>
            <consortium name="Aedes aegypti Genome Working Group (AGWG)"/>
            <person name="Matthews B.J."/>
        </authorList>
    </citation>
    <scope>NUCLEOTIDE SEQUENCE [LARGE SCALE GENOMIC DNA]</scope>
    <source>
        <strain evidence="7 8">LVP_AGWG</strain>
    </source>
</reference>